<protein>
    <recommendedName>
        <fullName evidence="7">Ankyrin repeat protein</fullName>
    </recommendedName>
</protein>
<sequence length="714" mass="79002">MELWRNERAGEMEYPREKPADQRHRPARFPHAKIQRPGRGLNPVSLESEFSCFQDNYTPLHIAVESAKPAVVETLLGYGADVHVTVWSRAGTQVRAETGDPLENPPTNGIVRHVRRRAKALPPSQGNGVLAEGGGRVSTTASPRCDVVLLAGGKLRETPLHIAARVKDGDKCALMLLKSGAGPNLTTDDGQTPVHVAARNGNVATLVLLLDDGGDPLFKSKVCTPALAFSSPVFRFGFTRHLGLLTFLSGDRNMRINSLIASTRKALNWRAVSPSIARLSVYMLLSISRNVKQNRTEDCSVQPFVSHLFLTRAQLGPNEVKEKTLVPNPEETLFWAFAYFSGQLDPRVFAYCLTCMVSAQNGETPLHLACRGCRADVVRQLIEFVRAKHGSDVVPQYVNSLTEDGASALHYAAQASKADVERPMSDKEVVQLLLENGADVSLITRMFRYVEETCIFKEIVQLLLENGADVSLITRTTLETAFHRCAVAGNNDILNEMLGHMSQTEVQKALNRQTAVGWTPLLIACHHGHMEMVTTLLGNHARVDVFDNEGRSALHLAADRGYLQVPAIPLYPFLLFTADEGETRYGVMLECKGGINRRSRENSLTSSIVRHDSHMQKSWSDLAENQIRVNRQLCVYVIQVCDALLTNKAFINSKSRVGRTALHLAAMNGYAYLVRYTPVPECQTSSERSDEWKGNLRLRVSSSEECDWQAGLLD</sequence>
<evidence type="ECO:0000313" key="5">
    <source>
        <dbReference type="EMBL" id="KAJ8897031.1"/>
    </source>
</evidence>
<feature type="repeat" description="ANK" evidence="3">
    <location>
        <begin position="55"/>
        <end position="84"/>
    </location>
</feature>
<accession>A0ABQ9IK10</accession>
<evidence type="ECO:0000256" key="1">
    <source>
        <dbReference type="ARBA" id="ARBA00022737"/>
    </source>
</evidence>
<reference evidence="5 6" key="1">
    <citation type="submission" date="2023-02" db="EMBL/GenBank/DDBJ databases">
        <title>LHISI_Scaffold_Assembly.</title>
        <authorList>
            <person name="Stuart O.P."/>
            <person name="Cleave R."/>
            <person name="Magrath M.J.L."/>
            <person name="Mikheyev A.S."/>
        </authorList>
    </citation>
    <scope>NUCLEOTIDE SEQUENCE [LARGE SCALE GENOMIC DNA]</scope>
    <source>
        <strain evidence="5">Daus_M_001</strain>
        <tissue evidence="5">Leg muscle</tissue>
    </source>
</reference>
<feature type="compositionally biased region" description="Basic and acidic residues" evidence="4">
    <location>
        <begin position="1"/>
        <end position="24"/>
    </location>
</feature>
<dbReference type="SMART" id="SM00248">
    <property type="entry name" value="ANK"/>
    <property type="match status" value="9"/>
</dbReference>
<evidence type="ECO:0000256" key="2">
    <source>
        <dbReference type="ARBA" id="ARBA00023043"/>
    </source>
</evidence>
<dbReference type="Gene3D" id="1.25.40.20">
    <property type="entry name" value="Ankyrin repeat-containing domain"/>
    <property type="match status" value="5"/>
</dbReference>
<name>A0ABQ9IK10_9NEOP</name>
<feature type="region of interest" description="Disordered" evidence="4">
    <location>
        <begin position="1"/>
        <end position="25"/>
    </location>
</feature>
<keyword evidence="1" id="KW-0677">Repeat</keyword>
<dbReference type="SUPFAM" id="SSF48403">
    <property type="entry name" value="Ankyrin repeat"/>
    <property type="match status" value="2"/>
</dbReference>
<proteinExistence type="predicted"/>
<dbReference type="InterPro" id="IPR036770">
    <property type="entry name" value="Ankyrin_rpt-contain_sf"/>
</dbReference>
<dbReference type="PROSITE" id="PS50088">
    <property type="entry name" value="ANK_REPEAT"/>
    <property type="match status" value="6"/>
</dbReference>
<feature type="repeat" description="ANK" evidence="3">
    <location>
        <begin position="189"/>
        <end position="221"/>
    </location>
</feature>
<keyword evidence="2 3" id="KW-0040">ANK repeat</keyword>
<gene>
    <name evidence="5" type="ORF">PR048_002377</name>
</gene>
<organism evidence="5 6">
    <name type="scientific">Dryococelus australis</name>
    <dbReference type="NCBI Taxonomy" id="614101"/>
    <lineage>
        <taxon>Eukaryota</taxon>
        <taxon>Metazoa</taxon>
        <taxon>Ecdysozoa</taxon>
        <taxon>Arthropoda</taxon>
        <taxon>Hexapoda</taxon>
        <taxon>Insecta</taxon>
        <taxon>Pterygota</taxon>
        <taxon>Neoptera</taxon>
        <taxon>Polyneoptera</taxon>
        <taxon>Phasmatodea</taxon>
        <taxon>Verophasmatodea</taxon>
        <taxon>Anareolatae</taxon>
        <taxon>Phasmatidae</taxon>
        <taxon>Eurycanthinae</taxon>
        <taxon>Dryococelus</taxon>
    </lineage>
</organism>
<dbReference type="EMBL" id="JARBHB010000001">
    <property type="protein sequence ID" value="KAJ8897031.1"/>
    <property type="molecule type" value="Genomic_DNA"/>
</dbReference>
<evidence type="ECO:0000313" key="6">
    <source>
        <dbReference type="Proteomes" id="UP001159363"/>
    </source>
</evidence>
<comment type="caution">
    <text evidence="5">The sequence shown here is derived from an EMBL/GenBank/DDBJ whole genome shotgun (WGS) entry which is preliminary data.</text>
</comment>
<evidence type="ECO:0000256" key="3">
    <source>
        <dbReference type="PROSITE-ProRule" id="PRU00023"/>
    </source>
</evidence>
<feature type="repeat" description="ANK" evidence="3">
    <location>
        <begin position="404"/>
        <end position="445"/>
    </location>
</feature>
<feature type="repeat" description="ANK" evidence="3">
    <location>
        <begin position="516"/>
        <end position="548"/>
    </location>
</feature>
<dbReference type="InterPro" id="IPR002110">
    <property type="entry name" value="Ankyrin_rpt"/>
</dbReference>
<evidence type="ECO:0008006" key="7">
    <source>
        <dbReference type="Google" id="ProtNLM"/>
    </source>
</evidence>
<dbReference type="PROSITE" id="PS50297">
    <property type="entry name" value="ANK_REP_REGION"/>
    <property type="match status" value="5"/>
</dbReference>
<dbReference type="PRINTS" id="PR01415">
    <property type="entry name" value="ANKYRIN"/>
</dbReference>
<dbReference type="PANTHER" id="PTHR24173:SF74">
    <property type="entry name" value="ANKYRIN REPEAT DOMAIN-CONTAINING PROTEIN 16"/>
    <property type="match status" value="1"/>
</dbReference>
<dbReference type="Pfam" id="PF12796">
    <property type="entry name" value="Ank_2"/>
    <property type="match status" value="3"/>
</dbReference>
<dbReference type="PANTHER" id="PTHR24173">
    <property type="entry name" value="ANKYRIN REPEAT CONTAINING"/>
    <property type="match status" value="1"/>
</dbReference>
<feature type="repeat" description="ANK" evidence="3">
    <location>
        <begin position="155"/>
        <end position="188"/>
    </location>
</feature>
<feature type="repeat" description="ANK" evidence="3">
    <location>
        <begin position="361"/>
        <end position="383"/>
    </location>
</feature>
<evidence type="ECO:0000256" key="4">
    <source>
        <dbReference type="SAM" id="MobiDB-lite"/>
    </source>
</evidence>
<dbReference type="Pfam" id="PF13606">
    <property type="entry name" value="Ank_3"/>
    <property type="match status" value="1"/>
</dbReference>
<keyword evidence="6" id="KW-1185">Reference proteome</keyword>
<dbReference type="Proteomes" id="UP001159363">
    <property type="component" value="Chromosome 1"/>
</dbReference>